<feature type="compositionally biased region" description="Basic and acidic residues" evidence="6">
    <location>
        <begin position="225"/>
        <end position="235"/>
    </location>
</feature>
<dbReference type="Proteomes" id="UP001491310">
    <property type="component" value="Unassembled WGS sequence"/>
</dbReference>
<evidence type="ECO:0008006" key="9">
    <source>
        <dbReference type="Google" id="ProtNLM"/>
    </source>
</evidence>
<evidence type="ECO:0000256" key="6">
    <source>
        <dbReference type="SAM" id="MobiDB-lite"/>
    </source>
</evidence>
<feature type="region of interest" description="Disordered" evidence="6">
    <location>
        <begin position="193"/>
        <end position="249"/>
    </location>
</feature>
<comment type="similarity">
    <text evidence="2">Belongs to the Mediator complex subunit 17 family.</text>
</comment>
<dbReference type="EMBL" id="JALJOT010000013">
    <property type="protein sequence ID" value="KAK9904301.1"/>
    <property type="molecule type" value="Genomic_DNA"/>
</dbReference>
<evidence type="ECO:0000313" key="7">
    <source>
        <dbReference type="EMBL" id="KAK9904301.1"/>
    </source>
</evidence>
<evidence type="ECO:0000256" key="3">
    <source>
        <dbReference type="ARBA" id="ARBA00023015"/>
    </source>
</evidence>
<dbReference type="PANTHER" id="PTHR13114">
    <property type="entry name" value="MEDIATOR OF RNA POLYMERASE II TRANSCRIPTION SUBUNIT 17"/>
    <property type="match status" value="1"/>
</dbReference>
<protein>
    <recommendedName>
        <fullName evidence="9">Mediator complex subunit 17</fullName>
    </recommendedName>
</protein>
<reference evidence="7 8" key="1">
    <citation type="journal article" date="2024" name="Nat. Commun.">
        <title>Phylogenomics reveals the evolutionary origins of lichenization in chlorophyte algae.</title>
        <authorList>
            <person name="Puginier C."/>
            <person name="Libourel C."/>
            <person name="Otte J."/>
            <person name="Skaloud P."/>
            <person name="Haon M."/>
            <person name="Grisel S."/>
            <person name="Petersen M."/>
            <person name="Berrin J.G."/>
            <person name="Delaux P.M."/>
            <person name="Dal Grande F."/>
            <person name="Keller J."/>
        </authorList>
    </citation>
    <scope>NUCLEOTIDE SEQUENCE [LARGE SCALE GENOMIC DNA]</scope>
    <source>
        <strain evidence="7 8">SAG 216-7</strain>
    </source>
</reference>
<comment type="caution">
    <text evidence="7">The sequence shown here is derived from an EMBL/GenBank/DDBJ whole genome shotgun (WGS) entry which is preliminary data.</text>
</comment>
<sequence length="434" mass="46751">MAFVMSLARTKRVKYIGQDGSEVFQEDNRWHFLNAENLASQVATADVSPDDGKTDTEAKPLTPREVLEKIYAARGEVDVILDLVGAVEAGQHLNVANVPPPKNTLHGLTNQRALQVHAKSLQLQDAAERLSRGAGLLAASLDRDVRYYSQAAQLQRSWKLKGSPSGAAAPLTVDVSLPFAPRGKREPAVEPMLLDRLPSGDVHVPELDAPGGSDSDQVNGIVGRSGDDTAEKQEQESAANEAGRSGRGGVEAAHRLLQRRQREVLWGCVQRLLEAEAAEADAGGSGHVLAAELVRRASQTCQLPTAALGPLLLSLYLKAVDEKGGGVLAEASAWIRFLAFYSRVRASLERQAARLPDVTLTWLPVTGLTRAAVQIRISSRPPMLLLIAGETLLLEGQFGGDAAAFLGLRMGDCGHARVRKQDIDILLHRLQLRN</sequence>
<dbReference type="PANTHER" id="PTHR13114:SF7">
    <property type="entry name" value="MEDIATOR OF RNA POLYMERASE II TRANSCRIPTION SUBUNIT 17"/>
    <property type="match status" value="1"/>
</dbReference>
<accession>A0ABR2YFS7</accession>
<keyword evidence="5" id="KW-0539">Nucleus</keyword>
<gene>
    <name evidence="7" type="ORF">WJX75_008856</name>
</gene>
<evidence type="ECO:0000256" key="5">
    <source>
        <dbReference type="ARBA" id="ARBA00023242"/>
    </source>
</evidence>
<proteinExistence type="inferred from homology"/>
<keyword evidence="8" id="KW-1185">Reference proteome</keyword>
<keyword evidence="3" id="KW-0805">Transcription regulation</keyword>
<evidence type="ECO:0000256" key="1">
    <source>
        <dbReference type="ARBA" id="ARBA00004123"/>
    </source>
</evidence>
<evidence type="ECO:0000256" key="2">
    <source>
        <dbReference type="ARBA" id="ARBA00005635"/>
    </source>
</evidence>
<name>A0ABR2YFS7_9CHLO</name>
<dbReference type="InterPro" id="IPR019313">
    <property type="entry name" value="Mediator_Med17"/>
</dbReference>
<keyword evidence="4" id="KW-0804">Transcription</keyword>
<organism evidence="7 8">
    <name type="scientific">Coccomyxa subellipsoidea</name>
    <dbReference type="NCBI Taxonomy" id="248742"/>
    <lineage>
        <taxon>Eukaryota</taxon>
        <taxon>Viridiplantae</taxon>
        <taxon>Chlorophyta</taxon>
        <taxon>core chlorophytes</taxon>
        <taxon>Trebouxiophyceae</taxon>
        <taxon>Trebouxiophyceae incertae sedis</taxon>
        <taxon>Coccomyxaceae</taxon>
        <taxon>Coccomyxa</taxon>
    </lineage>
</organism>
<evidence type="ECO:0000256" key="4">
    <source>
        <dbReference type="ARBA" id="ARBA00023163"/>
    </source>
</evidence>
<comment type="subcellular location">
    <subcellularLocation>
        <location evidence="1">Nucleus</location>
    </subcellularLocation>
</comment>
<evidence type="ECO:0000313" key="8">
    <source>
        <dbReference type="Proteomes" id="UP001491310"/>
    </source>
</evidence>